<evidence type="ECO:0000313" key="5">
    <source>
        <dbReference type="Proteomes" id="UP000219522"/>
    </source>
</evidence>
<dbReference type="InterPro" id="IPR036442">
    <property type="entry name" value="ProQ/FinO_sf"/>
</dbReference>
<name>A0A7Z7N734_9BURK</name>
<dbReference type="EMBL" id="OCSU01000004">
    <property type="protein sequence ID" value="SOE91279.1"/>
    <property type="molecule type" value="Genomic_DNA"/>
</dbReference>
<comment type="caution">
    <text evidence="4">The sequence shown here is derived from an EMBL/GenBank/DDBJ whole genome shotgun (WGS) entry which is preliminary data.</text>
</comment>
<organism evidence="4 5">
    <name type="scientific">Caballeronia arationis</name>
    <dbReference type="NCBI Taxonomy" id="1777142"/>
    <lineage>
        <taxon>Bacteria</taxon>
        <taxon>Pseudomonadati</taxon>
        <taxon>Pseudomonadota</taxon>
        <taxon>Betaproteobacteria</taxon>
        <taxon>Burkholderiales</taxon>
        <taxon>Burkholderiaceae</taxon>
        <taxon>Caballeronia</taxon>
    </lineage>
</organism>
<dbReference type="GO" id="GO:0003723">
    <property type="term" value="F:RNA binding"/>
    <property type="evidence" value="ECO:0007669"/>
    <property type="project" value="UniProtKB-KW"/>
</dbReference>
<keyword evidence="5" id="KW-1185">Reference proteome</keyword>
<sequence length="161" mass="16991">MQADRPTNKKRRAISEAAPAAPAPAPTLAAAPKPPHQNDKPLGQAERHRRNAVKREAGMAVLQATYPTLFDPAKPVPLALGITKQLTAAKRAGTLMLATIPMRLALSGWVRSDGYIAALAAGGFRMGLDGQKAEPVSPEHRAVAAATIKKRQAKRKPAEAG</sequence>
<reference evidence="4 5" key="1">
    <citation type="submission" date="2017-09" db="EMBL/GenBank/DDBJ databases">
        <authorList>
            <person name="Varghese N."/>
            <person name="Submissions S."/>
        </authorList>
    </citation>
    <scope>NUCLEOTIDE SEQUENCE [LARGE SCALE GENOMIC DNA]</scope>
    <source>
        <strain evidence="4 5">OK806</strain>
    </source>
</reference>
<dbReference type="SMART" id="SM00945">
    <property type="entry name" value="ProQ"/>
    <property type="match status" value="1"/>
</dbReference>
<dbReference type="AlphaFoldDB" id="A0A7Z7N734"/>
<keyword evidence="1" id="KW-0694">RNA-binding</keyword>
<dbReference type="Pfam" id="PF04352">
    <property type="entry name" value="ProQ"/>
    <property type="match status" value="1"/>
</dbReference>
<proteinExistence type="predicted"/>
<evidence type="ECO:0000313" key="4">
    <source>
        <dbReference type="EMBL" id="SOE91279.1"/>
    </source>
</evidence>
<dbReference type="SUPFAM" id="SSF48657">
    <property type="entry name" value="FinO-like"/>
    <property type="match status" value="1"/>
</dbReference>
<dbReference type="InterPro" id="IPR016103">
    <property type="entry name" value="ProQ/FinO"/>
</dbReference>
<feature type="region of interest" description="Disordered" evidence="2">
    <location>
        <begin position="1"/>
        <end position="49"/>
    </location>
</feature>
<gene>
    <name evidence="4" type="ORF">SAMN05446927_8185</name>
</gene>
<dbReference type="Gene3D" id="1.10.1710.10">
    <property type="entry name" value="ProQ/FinO domain"/>
    <property type="match status" value="1"/>
</dbReference>
<dbReference type="RefSeq" id="WP_097191062.1">
    <property type="nucleotide sequence ID" value="NZ_OCSU01000004.1"/>
</dbReference>
<evidence type="ECO:0000259" key="3">
    <source>
        <dbReference type="SMART" id="SM00945"/>
    </source>
</evidence>
<evidence type="ECO:0000256" key="1">
    <source>
        <dbReference type="ARBA" id="ARBA00022884"/>
    </source>
</evidence>
<accession>A0A7Z7N734</accession>
<evidence type="ECO:0000256" key="2">
    <source>
        <dbReference type="SAM" id="MobiDB-lite"/>
    </source>
</evidence>
<dbReference type="Proteomes" id="UP000219522">
    <property type="component" value="Unassembled WGS sequence"/>
</dbReference>
<feature type="domain" description="ProQ/FinO" evidence="3">
    <location>
        <begin position="53"/>
        <end position="161"/>
    </location>
</feature>
<protein>
    <submittedName>
        <fullName evidence="4">ProQ/FINO family protein</fullName>
    </submittedName>
</protein>